<dbReference type="STRING" id="1127673.GLIP_1208"/>
<dbReference type="EMBL" id="BAEN01000023">
    <property type="protein sequence ID" value="GAC13849.1"/>
    <property type="molecule type" value="Genomic_DNA"/>
</dbReference>
<dbReference type="AlphaFoldDB" id="K6WZL7"/>
<comment type="caution">
    <text evidence="1">The sequence shown here is derived from an EMBL/GenBank/DDBJ whole genome shotgun (WGS) entry which is preliminary data.</text>
</comment>
<reference evidence="1 2" key="1">
    <citation type="journal article" date="2017" name="Antonie Van Leeuwenhoek">
        <title>Rhizobium rhizosphaerae sp. nov., a novel species isolated from rice rhizosphere.</title>
        <authorList>
            <person name="Zhao J.J."/>
            <person name="Zhang J."/>
            <person name="Zhang R.J."/>
            <person name="Zhang C.W."/>
            <person name="Yin H.Q."/>
            <person name="Zhang X.X."/>
        </authorList>
    </citation>
    <scope>NUCLEOTIDE SEQUENCE [LARGE SCALE GENOMIC DNA]</scope>
    <source>
        <strain evidence="1 2">E3</strain>
    </source>
</reference>
<gene>
    <name evidence="1" type="ORF">GLIP_1208</name>
</gene>
<proteinExistence type="predicted"/>
<keyword evidence="2" id="KW-1185">Reference proteome</keyword>
<dbReference type="RefSeq" id="WP_008843666.1">
    <property type="nucleotide sequence ID" value="NZ_BAEN01000023.1"/>
</dbReference>
<organism evidence="1 2">
    <name type="scientific">Aliiglaciecola lipolytica E3</name>
    <dbReference type="NCBI Taxonomy" id="1127673"/>
    <lineage>
        <taxon>Bacteria</taxon>
        <taxon>Pseudomonadati</taxon>
        <taxon>Pseudomonadota</taxon>
        <taxon>Gammaproteobacteria</taxon>
        <taxon>Alteromonadales</taxon>
        <taxon>Alteromonadaceae</taxon>
        <taxon>Aliiglaciecola</taxon>
    </lineage>
</organism>
<dbReference type="Proteomes" id="UP000006334">
    <property type="component" value="Unassembled WGS sequence"/>
</dbReference>
<evidence type="ECO:0000313" key="1">
    <source>
        <dbReference type="EMBL" id="GAC13849.1"/>
    </source>
</evidence>
<evidence type="ECO:0000313" key="2">
    <source>
        <dbReference type="Proteomes" id="UP000006334"/>
    </source>
</evidence>
<name>K6WZL7_9ALTE</name>
<accession>K6WZL7</accession>
<protein>
    <submittedName>
        <fullName evidence="1">Uncharacterized protein</fullName>
    </submittedName>
</protein>
<sequence>MFIQFRKIKLFIILAILTTQHVDGQEVTSSDKPDNKLNSCVVPDDRCMLIKLQQPVGEIMRRGEIAKQPFIFSYQNGKSELPQYFLVAHGENYLRIGFPYGRDSRLKVTTFDGAVSTMGGYCYLTIHHPKNNSWIVSSRFQYDGSDDFVVEGVVPSEDIVDFSHISSQALLNDALHSISFTANTNLKMQIKHKSQGKYAKGIVPLINFFNKCRVML</sequence>